<protein>
    <recommendedName>
        <fullName evidence="5">Fanconi anemia group B protein</fullName>
    </recommendedName>
</protein>
<evidence type="ECO:0008006" key="5">
    <source>
        <dbReference type="Google" id="ProtNLM"/>
    </source>
</evidence>
<reference evidence="3 4" key="1">
    <citation type="journal article" date="2008" name="Nature">
        <title>The Trichoplax genome and the nature of placozoans.</title>
        <authorList>
            <person name="Srivastava M."/>
            <person name="Begovic E."/>
            <person name="Chapman J."/>
            <person name="Putnam N.H."/>
            <person name="Hellsten U."/>
            <person name="Kawashima T."/>
            <person name="Kuo A."/>
            <person name="Mitros T."/>
            <person name="Salamov A."/>
            <person name="Carpenter M.L."/>
            <person name="Signorovitch A.Y."/>
            <person name="Moreno M.A."/>
            <person name="Kamm K."/>
            <person name="Grimwood J."/>
            <person name="Schmutz J."/>
            <person name="Shapiro H."/>
            <person name="Grigoriev I.V."/>
            <person name="Buss L.W."/>
            <person name="Schierwater B."/>
            <person name="Dellaporta S.L."/>
            <person name="Rokhsar D.S."/>
        </authorList>
    </citation>
    <scope>NUCLEOTIDE SEQUENCE [LARGE SCALE GENOMIC DNA]</scope>
    <source>
        <strain evidence="3 4">Grell-BS-1999</strain>
    </source>
</reference>
<sequence>MAPSSAFISSYCGFLLHFTFNQNDNKNVQITLQCFQLYHGVQWNCYGQSYSLSWENSSCHSQIINTANNVLDYLTHTQKCYLALLQQNDHASATCYLIQVELVDQPRLVPIRRWFIPQFLWDKNIQIAILNGPSIYLIDSSTITILKHDLNHENGSHQIHQLNNPFLGQRQLSTPVVDHASHTDLQLPRYCCFLQSFNLNTKHPIDAIGKVEMSSNPSCPSSAKQKCYKLQSINLNIETTTPTVLDSDSIIPDIYCNILTCFTLVSDLHQLQVLTKSYTANRMNTSDTNYIIFACTSQCQLVEFLHAKLVRLYKIPFGNAIDVACVMIEGNNYIWIKSADDHICIINHQTQQIIENRSNVRHVLIDDFAGLGHDQILFLFEDYPGIKNFNEHYALLDLNDFISRKSEESVNQEHAESKSVKYPGQIMAIKALDARIQNLAAQLHELRCKLKQKQDFAAKTLQLVSQIGNGLPPSPVVDSTDLFTLIDGSEELGSNDNKTSKINLGKVIISIKHWTITDDRLIIAFEIDNKSESYLSSIAIVLVSNDNESRTTITLPVSNIRQTEETLIPSDAKRQKISAEADNSTEDDTINSIKPGTKVQIVTVTELPNFILTDYCDIDILCALKQDFTEETVRNFLICYGGTIRLTPDDFIKHISTSPQLEICSCLKLSEANINKVAVELLVHLNHINNNDIVENMIGKLKLSHDLQETLTTSDHKKQSTLLPMSKTLVGSSGLRFTIFTSDGKTFNIKIFARDFRLLALILRLVVSFLPNDSFIRPKILESASFKKVIEAASDAIANYLNPSFNVHQQALKASNDKPNTNIHLKIIDDDSQLVKCTDKILLACIFTELIKLFRD</sequence>
<dbReference type="PANTHER" id="PTHR28450:SF1">
    <property type="entry name" value="FANCONI ANEMIA GROUP B PROTEIN"/>
    <property type="match status" value="1"/>
</dbReference>
<dbReference type="GO" id="GO:1990414">
    <property type="term" value="P:replication-born double-strand break repair via sister chromatid exchange"/>
    <property type="evidence" value="ECO:0000318"/>
    <property type="project" value="GO_Central"/>
</dbReference>
<name>B3S721_TRIAD</name>
<dbReference type="GO" id="GO:0043240">
    <property type="term" value="C:Fanconi anaemia nuclear complex"/>
    <property type="evidence" value="ECO:0000318"/>
    <property type="project" value="GO_Central"/>
</dbReference>
<dbReference type="GeneID" id="6757224"/>
<dbReference type="GO" id="GO:1905168">
    <property type="term" value="P:positive regulation of double-strand break repair via homologous recombination"/>
    <property type="evidence" value="ECO:0000318"/>
    <property type="project" value="GO_Central"/>
</dbReference>
<organism evidence="3 4">
    <name type="scientific">Trichoplax adhaerens</name>
    <name type="common">Trichoplax reptans</name>
    <dbReference type="NCBI Taxonomy" id="10228"/>
    <lineage>
        <taxon>Eukaryota</taxon>
        <taxon>Metazoa</taxon>
        <taxon>Placozoa</taxon>
        <taxon>Uniplacotomia</taxon>
        <taxon>Trichoplacea</taxon>
        <taxon>Trichoplacidae</taxon>
        <taxon>Trichoplax</taxon>
    </lineage>
</organism>
<accession>B3S721</accession>
<dbReference type="HOGENOM" id="CLU_333812_0_0_1"/>
<dbReference type="AlphaFoldDB" id="B3S721"/>
<dbReference type="STRING" id="10228.B3S721"/>
<dbReference type="KEGG" id="tad:TRIADDRAFT_60008"/>
<dbReference type="EMBL" id="DS985253">
    <property type="protein sequence ID" value="EDV21491.1"/>
    <property type="molecule type" value="Genomic_DNA"/>
</dbReference>
<proteinExistence type="predicted"/>
<dbReference type="GO" id="GO:0036297">
    <property type="term" value="P:interstrand cross-link repair"/>
    <property type="evidence" value="ECO:0007669"/>
    <property type="project" value="InterPro"/>
</dbReference>
<keyword evidence="4" id="KW-1185">Reference proteome</keyword>
<dbReference type="GO" id="GO:2000042">
    <property type="term" value="P:negative regulation of double-strand break repair via homologous recombination"/>
    <property type="evidence" value="ECO:0000318"/>
    <property type="project" value="GO_Central"/>
</dbReference>
<feature type="coiled-coil region" evidence="1">
    <location>
        <begin position="429"/>
        <end position="456"/>
    </location>
</feature>
<dbReference type="InParanoid" id="B3S721"/>
<keyword evidence="1" id="KW-0175">Coiled coil</keyword>
<evidence type="ECO:0000313" key="4">
    <source>
        <dbReference type="Proteomes" id="UP000009022"/>
    </source>
</evidence>
<dbReference type="OrthoDB" id="1917888at2759"/>
<dbReference type="Proteomes" id="UP000009022">
    <property type="component" value="Unassembled WGS sequence"/>
</dbReference>
<dbReference type="CTD" id="6757224"/>
<dbReference type="InterPro" id="IPR033333">
    <property type="entry name" value="FANCB"/>
</dbReference>
<dbReference type="PANTHER" id="PTHR28450">
    <property type="entry name" value="FANCONI ANEMIA GROUP B PROTEIN"/>
    <property type="match status" value="1"/>
</dbReference>
<feature type="region of interest" description="Disordered" evidence="2">
    <location>
        <begin position="571"/>
        <end position="590"/>
    </location>
</feature>
<evidence type="ECO:0000313" key="3">
    <source>
        <dbReference type="EMBL" id="EDV21491.1"/>
    </source>
</evidence>
<evidence type="ECO:0000256" key="2">
    <source>
        <dbReference type="SAM" id="MobiDB-lite"/>
    </source>
</evidence>
<evidence type="ECO:0000256" key="1">
    <source>
        <dbReference type="SAM" id="Coils"/>
    </source>
</evidence>
<dbReference type="RefSeq" id="XP_002116091.1">
    <property type="nucleotide sequence ID" value="XM_002116055.1"/>
</dbReference>
<dbReference type="PhylomeDB" id="B3S721"/>
<gene>
    <name evidence="3" type="ORF">TRIADDRAFT_60008</name>
</gene>